<dbReference type="Proteomes" id="UP000239549">
    <property type="component" value="Unassembled WGS sequence"/>
</dbReference>
<evidence type="ECO:0000313" key="3">
    <source>
        <dbReference type="EMBL" id="GBF35240.1"/>
    </source>
</evidence>
<dbReference type="InterPro" id="IPR052159">
    <property type="entry name" value="Competence_DNA_uptake"/>
</dbReference>
<comment type="caution">
    <text evidence="3">The sequence shown here is derived from an EMBL/GenBank/DDBJ whole genome shotgun (WGS) entry which is preliminary data.</text>
</comment>
<dbReference type="SUPFAM" id="SSF56281">
    <property type="entry name" value="Metallo-hydrolase/oxidoreductase"/>
    <property type="match status" value="1"/>
</dbReference>
<proteinExistence type="predicted"/>
<evidence type="ECO:0000256" key="1">
    <source>
        <dbReference type="SAM" id="SignalP"/>
    </source>
</evidence>
<dbReference type="PANTHER" id="PTHR30619:SF7">
    <property type="entry name" value="BETA-LACTAMASE DOMAIN PROTEIN"/>
    <property type="match status" value="1"/>
</dbReference>
<accession>A0A2L2XGI0</accession>
<keyword evidence="1" id="KW-0732">Signal</keyword>
<dbReference type="InterPro" id="IPR001279">
    <property type="entry name" value="Metallo-B-lactamas"/>
</dbReference>
<feature type="signal peptide" evidence="1">
    <location>
        <begin position="1"/>
        <end position="27"/>
    </location>
</feature>
<protein>
    <submittedName>
        <fullName evidence="3">ComE-like protein</fullName>
    </submittedName>
</protein>
<evidence type="ECO:0000313" key="4">
    <source>
        <dbReference type="Proteomes" id="UP000239549"/>
    </source>
</evidence>
<dbReference type="Pfam" id="PF00753">
    <property type="entry name" value="Lactamase_B"/>
    <property type="match status" value="1"/>
</dbReference>
<dbReference type="EMBL" id="BFAV01000157">
    <property type="protein sequence ID" value="GBF35240.1"/>
    <property type="molecule type" value="Genomic_DNA"/>
</dbReference>
<dbReference type="OrthoDB" id="9761531at2"/>
<feature type="chain" id="PRO_5014901853" evidence="1">
    <location>
        <begin position="28"/>
        <end position="330"/>
    </location>
</feature>
<dbReference type="InterPro" id="IPR035681">
    <property type="entry name" value="ComA-like_MBL"/>
</dbReference>
<gene>
    <name evidence="3" type="ORF">DCCM_4363</name>
</gene>
<dbReference type="Gene3D" id="3.60.15.10">
    <property type="entry name" value="Ribonuclease Z/Hydroxyacylglutathione hydrolase-like"/>
    <property type="match status" value="1"/>
</dbReference>
<dbReference type="CDD" id="cd07731">
    <property type="entry name" value="ComA-like_MBL-fold"/>
    <property type="match status" value="1"/>
</dbReference>
<dbReference type="PANTHER" id="PTHR30619">
    <property type="entry name" value="DNA INTERNALIZATION/COMPETENCE PROTEIN COMEC/REC2"/>
    <property type="match status" value="1"/>
</dbReference>
<dbReference type="SMART" id="SM00849">
    <property type="entry name" value="Lactamase_B"/>
    <property type="match status" value="1"/>
</dbReference>
<keyword evidence="4" id="KW-1185">Reference proteome</keyword>
<feature type="domain" description="Metallo-beta-lactamase" evidence="2">
    <location>
        <begin position="58"/>
        <end position="253"/>
    </location>
</feature>
<dbReference type="RefSeq" id="WP_104373323.1">
    <property type="nucleotide sequence ID" value="NZ_BFAV01000157.1"/>
</dbReference>
<dbReference type="InterPro" id="IPR036866">
    <property type="entry name" value="RibonucZ/Hydroxyglut_hydro"/>
</dbReference>
<evidence type="ECO:0000259" key="2">
    <source>
        <dbReference type="SMART" id="SM00849"/>
    </source>
</evidence>
<dbReference type="AlphaFoldDB" id="A0A2L2XGI0"/>
<reference evidence="4" key="1">
    <citation type="submission" date="2018-02" db="EMBL/GenBank/DDBJ databases">
        <title>Genome sequence of Desulfocucumis palustris strain NAW-5.</title>
        <authorList>
            <person name="Watanabe M."/>
            <person name="Kojima H."/>
            <person name="Fukui M."/>
        </authorList>
    </citation>
    <scope>NUCLEOTIDE SEQUENCE [LARGE SCALE GENOMIC DNA]</scope>
    <source>
        <strain evidence="4">NAW-5</strain>
    </source>
</reference>
<organism evidence="3 4">
    <name type="scientific">Desulfocucumis palustris</name>
    <dbReference type="NCBI Taxonomy" id="1898651"/>
    <lineage>
        <taxon>Bacteria</taxon>
        <taxon>Bacillati</taxon>
        <taxon>Bacillota</taxon>
        <taxon>Clostridia</taxon>
        <taxon>Eubacteriales</taxon>
        <taxon>Desulfocucumaceae</taxon>
        <taxon>Desulfocucumis</taxon>
    </lineage>
</organism>
<name>A0A2L2XGI0_9FIRM</name>
<dbReference type="PROSITE" id="PS51257">
    <property type="entry name" value="PROKAR_LIPOPROTEIN"/>
    <property type="match status" value="1"/>
</dbReference>
<sequence length="330" mass="35562">MRCTILKTKRFLLLLILAVLLAAAGCAAPGGPRGTQDTLSPSVPAEGLLKVHFIDVGQADCILAQLPGGENMLVDAGNNDDGEKVVSYLREAGVNKIDFLVGTHPHEDHIGGLDTVINNFEIGKVYLPRVNHNTKTYRDLLAAIKARGLKVTTAAAGVEMFSSAGVDAAMLAPVNTGYEELNDYSAVIKLTYKNVSFLLAGDAEETSEKEMLKAGFDVRADVLKVGHHGSRTSTSPAFLRAVAPRYAVISAGKDNDYGHPHQETLQRLEKANVKVFRTDRDGTLIFSTNGDKIATGDGSSLSQFSFLSTRRIILGKTGFIREWPPNHLNC</sequence>